<evidence type="ECO:0000256" key="2">
    <source>
        <dbReference type="ARBA" id="ARBA00022448"/>
    </source>
</evidence>
<name>A0A8J2XTZ9_9BACT</name>
<gene>
    <name evidence="12" type="ORF">GCM10011511_28870</name>
</gene>
<evidence type="ECO:0000259" key="11">
    <source>
        <dbReference type="Pfam" id="PF14905"/>
    </source>
</evidence>
<dbReference type="AlphaFoldDB" id="A0A8J2XTZ9"/>
<keyword evidence="6" id="KW-0472">Membrane</keyword>
<evidence type="ECO:0000313" key="13">
    <source>
        <dbReference type="Proteomes" id="UP000607559"/>
    </source>
</evidence>
<evidence type="ECO:0000256" key="4">
    <source>
        <dbReference type="ARBA" id="ARBA00022692"/>
    </source>
</evidence>
<protein>
    <submittedName>
        <fullName evidence="12">TonB-dependent receptor</fullName>
    </submittedName>
</protein>
<reference evidence="12" key="1">
    <citation type="journal article" date="2014" name="Int. J. Syst. Evol. Microbiol.">
        <title>Complete genome sequence of Corynebacterium casei LMG S-19264T (=DSM 44701T), isolated from a smear-ripened cheese.</title>
        <authorList>
            <consortium name="US DOE Joint Genome Institute (JGI-PGF)"/>
            <person name="Walter F."/>
            <person name="Albersmeier A."/>
            <person name="Kalinowski J."/>
            <person name="Ruckert C."/>
        </authorList>
    </citation>
    <scope>NUCLEOTIDE SEQUENCE</scope>
    <source>
        <strain evidence="12">CGMCC 1.15448</strain>
    </source>
</reference>
<accession>A0A8J2XTZ9</accession>
<dbReference type="EMBL" id="BMJC01000003">
    <property type="protein sequence ID" value="GGB03778.1"/>
    <property type="molecule type" value="Genomic_DNA"/>
</dbReference>
<evidence type="ECO:0000259" key="10">
    <source>
        <dbReference type="Pfam" id="PF07715"/>
    </source>
</evidence>
<evidence type="ECO:0000256" key="6">
    <source>
        <dbReference type="ARBA" id="ARBA00023136"/>
    </source>
</evidence>
<dbReference type="InterPro" id="IPR041700">
    <property type="entry name" value="OMP_b-brl_3"/>
</dbReference>
<dbReference type="InterPro" id="IPR039426">
    <property type="entry name" value="TonB-dep_rcpt-like"/>
</dbReference>
<dbReference type="InterPro" id="IPR008969">
    <property type="entry name" value="CarboxyPept-like_regulatory"/>
</dbReference>
<feature type="compositionally biased region" description="Low complexity" evidence="8">
    <location>
        <begin position="32"/>
        <end position="41"/>
    </location>
</feature>
<feature type="compositionally biased region" description="Gly residues" evidence="8">
    <location>
        <begin position="42"/>
        <end position="51"/>
    </location>
</feature>
<evidence type="ECO:0000256" key="5">
    <source>
        <dbReference type="ARBA" id="ARBA00022729"/>
    </source>
</evidence>
<dbReference type="Gene3D" id="2.40.170.20">
    <property type="entry name" value="TonB-dependent receptor, beta-barrel domain"/>
    <property type="match status" value="1"/>
</dbReference>
<evidence type="ECO:0000256" key="3">
    <source>
        <dbReference type="ARBA" id="ARBA00022452"/>
    </source>
</evidence>
<keyword evidence="2" id="KW-0813">Transport</keyword>
<comment type="subcellular location">
    <subcellularLocation>
        <location evidence="1">Cell outer membrane</location>
        <topology evidence="1">Multi-pass membrane protein</topology>
    </subcellularLocation>
</comment>
<feature type="domain" description="Outer membrane protein beta-barrel" evidence="11">
    <location>
        <begin position="435"/>
        <end position="869"/>
    </location>
</feature>
<dbReference type="InterPro" id="IPR037066">
    <property type="entry name" value="Plug_dom_sf"/>
</dbReference>
<feature type="region of interest" description="Disordered" evidence="8">
    <location>
        <begin position="32"/>
        <end position="62"/>
    </location>
</feature>
<dbReference type="Pfam" id="PF14905">
    <property type="entry name" value="OMP_b-brl_3"/>
    <property type="match status" value="1"/>
</dbReference>
<sequence length="898" mass="98185">MYSKITIVRKLVAILIFSFLFADFAMAQQAAGQGAPGAKPGAPGGRPGGPGGAPPSIGRAYGKVTDSTGQPIAATAIVLKSVTDAATKKKKLVLIKGMDTKSNGEFNFEDLPIVQPLVVRLSATGYKTQDVSFTIIPASAQSTPAPAGQANSNPFGAMPSFEKDLGSVKLATAVAELATATVTGKTPPMKLELDKKVFNVAQNIVSAGGTGVDVMRNVPSVNVDIDGNVTLRGSTPTIFIDGRPTTLTLDEIPADAIESVEVMTNPSAKYDASGGGAGIINIVLKKNRKQGYNGSISTGIDSHGQPNALVGLSLRQNKVNFTLNGMYNAMNPKTTGSTDRYTYLSDTTTHLLQQDLQRGKGHFMFGQAGMDWFITNKTTVSGSYIRVDGAFKPTDISNIRTDILTNARDSTIYSIRSTNNDREFHVNGAQLGMKHTWDKKGEEWTADASFFDVNSSLTSYYTTNYFQGQPGSAVAYSTLQKQTGTAAPRFWTIQTDYVNPLGEKTKLEAGLRTSIQKLQNDNNTYTVDDKGNSTLNPYGTSDYTSTNTVYAAYVNFTSAIGNFGYALGLRGESSKYTGDLLNTPKQHFENSYPTALFPSVFLSYKLKHNQELQVSSTRKINRPGFFQLIPFTDYSDTLNITRGNPNLVPEFTYNTELSYMKTFPHNNTLLVSAYYKYTSNLITRYQDSGTNPIGKPILINTYENASNAYTVGGEITSTDNITKWWDVTLNVNVYNSHINTNNLNQPSQPALWTWFGKFNSNFKLPKNFTVQLTAIYQGKTNLPVNLNNNQFGPPGSVTQSSSQGYIKPYYGFDLAVKYSFLKQNAASITASMTDIFRNRWSDQYSSSQFFSQEYNRLKDPQLFRVVFAYRFGKMDLNIFKRKSMNGGGMGDAGSSMGQ</sequence>
<dbReference type="SUPFAM" id="SSF56935">
    <property type="entry name" value="Porins"/>
    <property type="match status" value="1"/>
</dbReference>
<dbReference type="Gene3D" id="2.170.130.10">
    <property type="entry name" value="TonB-dependent receptor, plug domain"/>
    <property type="match status" value="1"/>
</dbReference>
<evidence type="ECO:0000313" key="12">
    <source>
        <dbReference type="EMBL" id="GGB03778.1"/>
    </source>
</evidence>
<dbReference type="Pfam" id="PF13620">
    <property type="entry name" value="CarboxypepD_reg"/>
    <property type="match status" value="1"/>
</dbReference>
<dbReference type="SUPFAM" id="SSF49464">
    <property type="entry name" value="Carboxypeptidase regulatory domain-like"/>
    <property type="match status" value="1"/>
</dbReference>
<keyword evidence="7" id="KW-0998">Cell outer membrane</keyword>
<comment type="caution">
    <text evidence="12">The sequence shown here is derived from an EMBL/GenBank/DDBJ whole genome shotgun (WGS) entry which is preliminary data.</text>
</comment>
<reference evidence="12" key="2">
    <citation type="submission" date="2020-09" db="EMBL/GenBank/DDBJ databases">
        <authorList>
            <person name="Sun Q."/>
            <person name="Zhou Y."/>
        </authorList>
    </citation>
    <scope>NUCLEOTIDE SEQUENCE</scope>
    <source>
        <strain evidence="12">CGMCC 1.15448</strain>
    </source>
</reference>
<evidence type="ECO:0000256" key="1">
    <source>
        <dbReference type="ARBA" id="ARBA00004571"/>
    </source>
</evidence>
<keyword evidence="4" id="KW-0812">Transmembrane</keyword>
<dbReference type="PANTHER" id="PTHR30069">
    <property type="entry name" value="TONB-DEPENDENT OUTER MEMBRANE RECEPTOR"/>
    <property type="match status" value="1"/>
</dbReference>
<dbReference type="Pfam" id="PF07715">
    <property type="entry name" value="Plug"/>
    <property type="match status" value="1"/>
</dbReference>
<dbReference type="GO" id="GO:0009279">
    <property type="term" value="C:cell outer membrane"/>
    <property type="evidence" value="ECO:0007669"/>
    <property type="project" value="UniProtKB-SubCell"/>
</dbReference>
<dbReference type="Proteomes" id="UP000607559">
    <property type="component" value="Unassembled WGS sequence"/>
</dbReference>
<keyword evidence="13" id="KW-1185">Reference proteome</keyword>
<dbReference type="InterPro" id="IPR012910">
    <property type="entry name" value="Plug_dom"/>
</dbReference>
<dbReference type="InterPro" id="IPR036942">
    <property type="entry name" value="Beta-barrel_TonB_sf"/>
</dbReference>
<evidence type="ECO:0000256" key="7">
    <source>
        <dbReference type="ARBA" id="ARBA00023237"/>
    </source>
</evidence>
<dbReference type="GO" id="GO:0044718">
    <property type="term" value="P:siderophore transmembrane transport"/>
    <property type="evidence" value="ECO:0007669"/>
    <property type="project" value="TreeGrafter"/>
</dbReference>
<dbReference type="PANTHER" id="PTHR30069:SF29">
    <property type="entry name" value="HEMOGLOBIN AND HEMOGLOBIN-HAPTOGLOBIN-BINDING PROTEIN 1-RELATED"/>
    <property type="match status" value="1"/>
</dbReference>
<feature type="domain" description="TonB-dependent receptor plug" evidence="10">
    <location>
        <begin position="212"/>
        <end position="276"/>
    </location>
</feature>
<feature type="chain" id="PRO_5035300140" evidence="9">
    <location>
        <begin position="28"/>
        <end position="898"/>
    </location>
</feature>
<keyword evidence="3" id="KW-1134">Transmembrane beta strand</keyword>
<organism evidence="12 13">
    <name type="scientific">Puia dinghuensis</name>
    <dbReference type="NCBI Taxonomy" id="1792502"/>
    <lineage>
        <taxon>Bacteria</taxon>
        <taxon>Pseudomonadati</taxon>
        <taxon>Bacteroidota</taxon>
        <taxon>Chitinophagia</taxon>
        <taxon>Chitinophagales</taxon>
        <taxon>Chitinophagaceae</taxon>
        <taxon>Puia</taxon>
    </lineage>
</organism>
<feature type="signal peptide" evidence="9">
    <location>
        <begin position="1"/>
        <end position="27"/>
    </location>
</feature>
<dbReference type="GO" id="GO:0015344">
    <property type="term" value="F:siderophore uptake transmembrane transporter activity"/>
    <property type="evidence" value="ECO:0007669"/>
    <property type="project" value="TreeGrafter"/>
</dbReference>
<proteinExistence type="predicted"/>
<evidence type="ECO:0000256" key="9">
    <source>
        <dbReference type="SAM" id="SignalP"/>
    </source>
</evidence>
<keyword evidence="5 9" id="KW-0732">Signal</keyword>
<evidence type="ECO:0000256" key="8">
    <source>
        <dbReference type="SAM" id="MobiDB-lite"/>
    </source>
</evidence>
<dbReference type="Gene3D" id="2.60.40.1120">
    <property type="entry name" value="Carboxypeptidase-like, regulatory domain"/>
    <property type="match status" value="1"/>
</dbReference>
<keyword evidence="12" id="KW-0675">Receptor</keyword>